<dbReference type="SUPFAM" id="SSF56672">
    <property type="entry name" value="DNA/RNA polymerases"/>
    <property type="match status" value="1"/>
</dbReference>
<name>A0ABS9CLJ5_9FIRM</name>
<dbReference type="Proteomes" id="UP001299220">
    <property type="component" value="Unassembled WGS sequence"/>
</dbReference>
<keyword evidence="6" id="KW-1185">Reference proteome</keyword>
<dbReference type="Gene3D" id="1.10.150.20">
    <property type="entry name" value="5' to 3' exonuclease, C-terminal subdomain"/>
    <property type="match status" value="1"/>
</dbReference>
<comment type="caution">
    <text evidence="5">The sequence shown here is derived from an EMBL/GenBank/DDBJ whole genome shotgun (WGS) entry which is preliminary data.</text>
</comment>
<evidence type="ECO:0000256" key="1">
    <source>
        <dbReference type="ARBA" id="ARBA00012417"/>
    </source>
</evidence>
<evidence type="ECO:0000259" key="4">
    <source>
        <dbReference type="SMART" id="SM00482"/>
    </source>
</evidence>
<dbReference type="InterPro" id="IPR002298">
    <property type="entry name" value="DNA_polymerase_A"/>
</dbReference>
<dbReference type="RefSeq" id="WP_235322827.1">
    <property type="nucleotide sequence ID" value="NZ_JAFBIT010000001.1"/>
</dbReference>
<dbReference type="Pfam" id="PF00476">
    <property type="entry name" value="DNA_pol_A"/>
    <property type="match status" value="1"/>
</dbReference>
<dbReference type="EC" id="2.7.7.7" evidence="1"/>
<dbReference type="EMBL" id="JAFBIT010000001">
    <property type="protein sequence ID" value="MCF2651828.1"/>
    <property type="molecule type" value="Genomic_DNA"/>
</dbReference>
<protein>
    <recommendedName>
        <fullName evidence="1">DNA-directed DNA polymerase</fullName>
        <ecNumber evidence="1">2.7.7.7</ecNumber>
    </recommendedName>
</protein>
<evidence type="ECO:0000313" key="6">
    <source>
        <dbReference type="Proteomes" id="UP001299220"/>
    </source>
</evidence>
<feature type="domain" description="DNA-directed DNA polymerase family A palm" evidence="4">
    <location>
        <begin position="377"/>
        <end position="629"/>
    </location>
</feature>
<reference evidence="5 6" key="1">
    <citation type="submission" date="2020-12" db="EMBL/GenBank/DDBJ databases">
        <title>Whole genome sequences of gut porcine anaerobes.</title>
        <authorList>
            <person name="Kubasova T."/>
            <person name="Jahodarova E."/>
            <person name="Rychlik I."/>
        </authorList>
    </citation>
    <scope>NUCLEOTIDE SEQUENCE [LARGE SCALE GENOMIC DNA]</scope>
    <source>
        <strain evidence="5 6">An867</strain>
    </source>
</reference>
<comment type="catalytic activity">
    <reaction evidence="3">
        <text>DNA(n) + a 2'-deoxyribonucleoside 5'-triphosphate = DNA(n+1) + diphosphate</text>
        <dbReference type="Rhea" id="RHEA:22508"/>
        <dbReference type="Rhea" id="RHEA-COMP:17339"/>
        <dbReference type="Rhea" id="RHEA-COMP:17340"/>
        <dbReference type="ChEBI" id="CHEBI:33019"/>
        <dbReference type="ChEBI" id="CHEBI:61560"/>
        <dbReference type="ChEBI" id="CHEBI:173112"/>
        <dbReference type="EC" id="2.7.7.7"/>
    </reaction>
</comment>
<dbReference type="InterPro" id="IPR043502">
    <property type="entry name" value="DNA/RNA_pol_sf"/>
</dbReference>
<dbReference type="InterPro" id="IPR001098">
    <property type="entry name" value="DNA-dir_DNA_pol_A_palm_dom"/>
</dbReference>
<evidence type="ECO:0000313" key="5">
    <source>
        <dbReference type="EMBL" id="MCF2651828.1"/>
    </source>
</evidence>
<sequence length="664" mass="74088">MKHLSIDLETFSSVPIQKAGLYKYVQSPDFEILLFAYSFDGAPATVVDFTAGERLPADVLRALRDSTCIKHAYNAAFEWYCLEQAGYLSGLSRRDALAQWRDTMLHALYCGFPGSLEAVGSALGLPEDKRKLTTGRTLIRTFCVPRTPTVRDPRTRIRPQDEPEKWALFKAYNRQDVATEMEIERRLSPWAVPEPVQAQWITDQIINARGVRLDLELVCGARECNARATQQLTAEAAKISGLSNPNSVAQLVEWLQAETGEELSDLRKDTVADLLGAELSSDKARRMLEIRQELGKTSVKKYAAMDTAVCADGRVRGLLQFYGANRTGRWAGRIIQPQNLPRTYLHGAELDRARTWVQARKTDHISLLCGAVPDVLSQLVRTALIASEGCKFVDADFSAIEARVIAWLAGEEWVLEVFRTHGKIYEAQASQMFGVPMESIVKGRPEYALRQRGKVATLTLGYQGGVGSLVSMGALRMGIPEEDLPDIVRRWREANRRIVDLWYGVEIAALDTIKTGRENTVLGIRFSLTGNRDCSFLTVTLPSGRALFYAQPFIGTNRFGREALQYWGPGKTSKKWEPLETYGGKLTENIVQAIARDCLAEKIERLEAAGYPVVFHVHDEVVIDCPHDRADLDAVCKMLSEPIPWAPGLPLAADGWVGDYYTKD</sequence>
<accession>A0ABS9CLJ5</accession>
<dbReference type="PANTHER" id="PTHR10133:SF27">
    <property type="entry name" value="DNA POLYMERASE NU"/>
    <property type="match status" value="1"/>
</dbReference>
<dbReference type="SMART" id="SM00482">
    <property type="entry name" value="POLAc"/>
    <property type="match status" value="1"/>
</dbReference>
<evidence type="ECO:0000256" key="2">
    <source>
        <dbReference type="ARBA" id="ARBA00022705"/>
    </source>
</evidence>
<organism evidence="5 6">
    <name type="scientific">Anaeromassilibacillus senegalensis</name>
    <dbReference type="NCBI Taxonomy" id="1673717"/>
    <lineage>
        <taxon>Bacteria</taxon>
        <taxon>Bacillati</taxon>
        <taxon>Bacillota</taxon>
        <taxon>Clostridia</taxon>
        <taxon>Eubacteriales</taxon>
        <taxon>Acutalibacteraceae</taxon>
        <taxon>Anaeromassilibacillus</taxon>
    </lineage>
</organism>
<keyword evidence="2" id="KW-0235">DNA replication</keyword>
<gene>
    <name evidence="5" type="ORF">JQM67_04365</name>
</gene>
<evidence type="ECO:0000256" key="3">
    <source>
        <dbReference type="ARBA" id="ARBA00049244"/>
    </source>
</evidence>
<dbReference type="PANTHER" id="PTHR10133">
    <property type="entry name" value="DNA POLYMERASE I"/>
    <property type="match status" value="1"/>
</dbReference>
<dbReference type="CDD" id="cd08642">
    <property type="entry name" value="DNA_pol_A_pol_I_A"/>
    <property type="match status" value="1"/>
</dbReference>
<proteinExistence type="predicted"/>